<dbReference type="OrthoDB" id="45726at2759"/>
<accession>A0A9N8D5Z8</accession>
<proteinExistence type="predicted"/>
<keyword evidence="2" id="KW-1185">Reference proteome</keyword>
<gene>
    <name evidence="1" type="ORF">SEMRO_13_G009991.1</name>
</gene>
<sequence length="209" mass="23736">MVGLLLCLPGELRNPSIFEQRLHWDRYCQKHQNRGTFARRLRMRRESFDKLLSFLVDDLLVNETQATRRGGSIIPELCLYCTLRYSAGGSYLDITDIAGISRSSFYRVLWKTITALCKCPQLKIRFPRTQQEIKTAIDGFAGISDGVAIQNCVGVADGYLMRIRVPTKKETGNIRSFFSGHYQCYGVNIQAVPPFSVHLLCLCRSRGFG</sequence>
<evidence type="ECO:0000313" key="1">
    <source>
        <dbReference type="EMBL" id="CAB9497043.1"/>
    </source>
</evidence>
<comment type="caution">
    <text evidence="1">The sequence shown here is derived from an EMBL/GenBank/DDBJ whole genome shotgun (WGS) entry which is preliminary data.</text>
</comment>
<protein>
    <submittedName>
        <fullName evidence="1">Uncharacterized protein</fullName>
    </submittedName>
</protein>
<organism evidence="1 2">
    <name type="scientific">Seminavis robusta</name>
    <dbReference type="NCBI Taxonomy" id="568900"/>
    <lineage>
        <taxon>Eukaryota</taxon>
        <taxon>Sar</taxon>
        <taxon>Stramenopiles</taxon>
        <taxon>Ochrophyta</taxon>
        <taxon>Bacillariophyta</taxon>
        <taxon>Bacillariophyceae</taxon>
        <taxon>Bacillariophycidae</taxon>
        <taxon>Naviculales</taxon>
        <taxon>Naviculaceae</taxon>
        <taxon>Seminavis</taxon>
    </lineage>
</organism>
<name>A0A9N8D5Z8_9STRA</name>
<dbReference type="AlphaFoldDB" id="A0A9N8D5Z8"/>
<dbReference type="EMBL" id="CAICTM010000013">
    <property type="protein sequence ID" value="CAB9497043.1"/>
    <property type="molecule type" value="Genomic_DNA"/>
</dbReference>
<dbReference type="Proteomes" id="UP001153069">
    <property type="component" value="Unassembled WGS sequence"/>
</dbReference>
<reference evidence="1" key="1">
    <citation type="submission" date="2020-06" db="EMBL/GenBank/DDBJ databases">
        <authorList>
            <consortium name="Plant Systems Biology data submission"/>
        </authorList>
    </citation>
    <scope>NUCLEOTIDE SEQUENCE</scope>
    <source>
        <strain evidence="1">D6</strain>
    </source>
</reference>
<evidence type="ECO:0000313" key="2">
    <source>
        <dbReference type="Proteomes" id="UP001153069"/>
    </source>
</evidence>